<comment type="caution">
    <text evidence="1">The sequence shown here is derived from an EMBL/GenBank/DDBJ whole genome shotgun (WGS) entry which is preliminary data.</text>
</comment>
<sequence>MNSPSPLISEPRFPPDLEREIFEICALSRPRTIPSLMLVASRVKEWVEPLLYRIIAVSDSRNESLPPFTCDILVRTIRAKPVHFLAKYVRHLYLTPGRRNDREHVSDILPACTGVTSLFTLWALHDAVFLTLLENMHSLRQLAVSVSSLFVPNNGFEHRLFRNITHLRPCRPSMCLLPRGRNYPISRI</sequence>
<dbReference type="Proteomes" id="UP001221757">
    <property type="component" value="Unassembled WGS sequence"/>
</dbReference>
<keyword evidence="2" id="KW-1185">Reference proteome</keyword>
<protein>
    <submittedName>
        <fullName evidence="1">Uncharacterized protein</fullName>
    </submittedName>
</protein>
<evidence type="ECO:0000313" key="2">
    <source>
        <dbReference type="Proteomes" id="UP001221757"/>
    </source>
</evidence>
<gene>
    <name evidence="1" type="ORF">B0H17DRAFT_545601</name>
</gene>
<dbReference type="EMBL" id="JARKIE010000536">
    <property type="protein sequence ID" value="KAJ7629604.1"/>
    <property type="molecule type" value="Genomic_DNA"/>
</dbReference>
<name>A0AAD7BSY8_MYCRO</name>
<accession>A0AAD7BSY8</accession>
<reference evidence="1" key="1">
    <citation type="submission" date="2023-03" db="EMBL/GenBank/DDBJ databases">
        <title>Massive genome expansion in bonnet fungi (Mycena s.s.) driven by repeated elements and novel gene families across ecological guilds.</title>
        <authorList>
            <consortium name="Lawrence Berkeley National Laboratory"/>
            <person name="Harder C.B."/>
            <person name="Miyauchi S."/>
            <person name="Viragh M."/>
            <person name="Kuo A."/>
            <person name="Thoen E."/>
            <person name="Andreopoulos B."/>
            <person name="Lu D."/>
            <person name="Skrede I."/>
            <person name="Drula E."/>
            <person name="Henrissat B."/>
            <person name="Morin E."/>
            <person name="Kohler A."/>
            <person name="Barry K."/>
            <person name="LaButti K."/>
            <person name="Morin E."/>
            <person name="Salamov A."/>
            <person name="Lipzen A."/>
            <person name="Mereny Z."/>
            <person name="Hegedus B."/>
            <person name="Baldrian P."/>
            <person name="Stursova M."/>
            <person name="Weitz H."/>
            <person name="Taylor A."/>
            <person name="Grigoriev I.V."/>
            <person name="Nagy L.G."/>
            <person name="Martin F."/>
            <person name="Kauserud H."/>
        </authorList>
    </citation>
    <scope>NUCLEOTIDE SEQUENCE</scope>
    <source>
        <strain evidence="1">CBHHK067</strain>
    </source>
</reference>
<dbReference type="AlphaFoldDB" id="A0AAD7BSY8"/>
<evidence type="ECO:0000313" key="1">
    <source>
        <dbReference type="EMBL" id="KAJ7629604.1"/>
    </source>
</evidence>
<organism evidence="1 2">
    <name type="scientific">Mycena rosella</name>
    <name type="common">Pink bonnet</name>
    <name type="synonym">Agaricus rosellus</name>
    <dbReference type="NCBI Taxonomy" id="1033263"/>
    <lineage>
        <taxon>Eukaryota</taxon>
        <taxon>Fungi</taxon>
        <taxon>Dikarya</taxon>
        <taxon>Basidiomycota</taxon>
        <taxon>Agaricomycotina</taxon>
        <taxon>Agaricomycetes</taxon>
        <taxon>Agaricomycetidae</taxon>
        <taxon>Agaricales</taxon>
        <taxon>Marasmiineae</taxon>
        <taxon>Mycenaceae</taxon>
        <taxon>Mycena</taxon>
    </lineage>
</organism>
<proteinExistence type="predicted"/>